<dbReference type="AlphaFoldDB" id="A0A1E3GQL1"/>
<reference evidence="1 2" key="1">
    <citation type="submission" date="2016-07" db="EMBL/GenBank/DDBJ databases">
        <title>Draft Genome Sequence of Methylophaga muralis Bur 1.</title>
        <authorList>
            <person name="Vasilenko O.V."/>
            <person name="Doronina N.V."/>
            <person name="Shmareva M.N."/>
            <person name="Tarlachkov S.V."/>
            <person name="Mustakhimov I."/>
            <person name="Trotsenko Y.A."/>
        </authorList>
    </citation>
    <scope>NUCLEOTIDE SEQUENCE [LARGE SCALE GENOMIC DNA]</scope>
    <source>
        <strain evidence="1 2">Bur 1</strain>
    </source>
</reference>
<proteinExistence type="predicted"/>
<sequence length="271" mass="30582">MFVVPKLSQGPDFQVFSLAVSQGQGNSLVKLLNDYSYYQRALVLPSTSMRMNGSVIHEEILALKKREHPDKDGLLNRPTLIIGGKLSSSDNSPLVDFVQLRLPDVRWENQQDAVSEFIVKAKVVGGSEELSMQTFTHTPVPIWVHDRLPFGFSSLLPQGLPDEKTSHIVDFPIRSYQLMFAMELNKAIRNGGTIQFSVYEVTYDYREAYDPYDDEVYLDVDTKQGNQLYEINYTFEDDPHNAADRNLKAIIGNGINALNRGEGFYAGPIQN</sequence>
<dbReference type="EMBL" id="MCRI01000021">
    <property type="protein sequence ID" value="ODN66339.1"/>
    <property type="molecule type" value="Genomic_DNA"/>
</dbReference>
<comment type="caution">
    <text evidence="1">The sequence shown here is derived from an EMBL/GenBank/DDBJ whole genome shotgun (WGS) entry which is preliminary data.</text>
</comment>
<gene>
    <name evidence="1" type="ORF">A9E74_01905</name>
</gene>
<evidence type="ECO:0000313" key="2">
    <source>
        <dbReference type="Proteomes" id="UP000094379"/>
    </source>
</evidence>
<organism evidence="1 2">
    <name type="scientific">Methylophaga muralis</name>
    <dbReference type="NCBI Taxonomy" id="291169"/>
    <lineage>
        <taxon>Bacteria</taxon>
        <taxon>Pseudomonadati</taxon>
        <taxon>Pseudomonadota</taxon>
        <taxon>Gammaproteobacteria</taxon>
        <taxon>Thiotrichales</taxon>
        <taxon>Piscirickettsiaceae</taxon>
        <taxon>Methylophaga</taxon>
    </lineage>
</organism>
<keyword evidence="2" id="KW-1185">Reference proteome</keyword>
<evidence type="ECO:0000313" key="1">
    <source>
        <dbReference type="EMBL" id="ODN66339.1"/>
    </source>
</evidence>
<accession>A0A1E3GQL1</accession>
<protein>
    <submittedName>
        <fullName evidence="1">Uncharacterized protein</fullName>
    </submittedName>
</protein>
<dbReference type="Proteomes" id="UP000094379">
    <property type="component" value="Unassembled WGS sequence"/>
</dbReference>
<name>A0A1E3GQL1_9GAMM</name>